<dbReference type="PROSITE" id="PS51186">
    <property type="entry name" value="GNAT"/>
    <property type="match status" value="1"/>
</dbReference>
<keyword evidence="3" id="KW-0159">Chromosome partition</keyword>
<comment type="catalytic activity">
    <reaction evidence="10">
        <text>N-terminal L-methionyl-[transmembrane protein] + acetyl-CoA = N-terminal N(alpha)-acetyl-L-methionyl-[transmembrane protein] + CoA + H(+)</text>
        <dbReference type="Rhea" id="RHEA:50604"/>
        <dbReference type="Rhea" id="RHEA-COMP:12745"/>
        <dbReference type="Rhea" id="RHEA-COMP:12746"/>
        <dbReference type="ChEBI" id="CHEBI:15378"/>
        <dbReference type="ChEBI" id="CHEBI:57287"/>
        <dbReference type="ChEBI" id="CHEBI:57288"/>
        <dbReference type="ChEBI" id="CHEBI:64731"/>
        <dbReference type="ChEBI" id="CHEBI:133414"/>
        <dbReference type="EC" id="2.3.1.259"/>
    </reaction>
</comment>
<reference evidence="12" key="1">
    <citation type="submission" date="2017-07" db="EMBL/GenBank/DDBJ databases">
        <title>Taro Niue Genome Assembly and Annotation.</title>
        <authorList>
            <person name="Atibalentja N."/>
            <person name="Keating K."/>
            <person name="Fields C.J."/>
        </authorList>
    </citation>
    <scope>NUCLEOTIDE SEQUENCE</scope>
    <source>
        <strain evidence="12">Niue_2</strain>
        <tissue evidence="12">Leaf</tissue>
    </source>
</reference>
<evidence type="ECO:0000256" key="5">
    <source>
        <dbReference type="ARBA" id="ARBA00023315"/>
    </source>
</evidence>
<dbReference type="EC" id="2.3.1.259" evidence="7"/>
<evidence type="ECO:0000313" key="13">
    <source>
        <dbReference type="Proteomes" id="UP000652761"/>
    </source>
</evidence>
<evidence type="ECO:0000256" key="1">
    <source>
        <dbReference type="ARBA" id="ARBA00013184"/>
    </source>
</evidence>
<keyword evidence="13" id="KW-1185">Reference proteome</keyword>
<keyword evidence="2" id="KW-0808">Transferase</keyword>
<dbReference type="EC" id="2.3.1.48" evidence="1"/>
<organism evidence="12 13">
    <name type="scientific">Colocasia esculenta</name>
    <name type="common">Wild taro</name>
    <name type="synonym">Arum esculentum</name>
    <dbReference type="NCBI Taxonomy" id="4460"/>
    <lineage>
        <taxon>Eukaryota</taxon>
        <taxon>Viridiplantae</taxon>
        <taxon>Streptophyta</taxon>
        <taxon>Embryophyta</taxon>
        <taxon>Tracheophyta</taxon>
        <taxon>Spermatophyta</taxon>
        <taxon>Magnoliopsida</taxon>
        <taxon>Liliopsida</taxon>
        <taxon>Araceae</taxon>
        <taxon>Aroideae</taxon>
        <taxon>Colocasieae</taxon>
        <taxon>Colocasia</taxon>
    </lineage>
</organism>
<comment type="similarity">
    <text evidence="6">Belongs to the acetyltransferase family. NAA60 subfamily.</text>
</comment>
<evidence type="ECO:0000256" key="8">
    <source>
        <dbReference type="ARBA" id="ARBA00026144"/>
    </source>
</evidence>
<dbReference type="Gene3D" id="3.40.630.30">
    <property type="match status" value="1"/>
</dbReference>
<dbReference type="PANTHER" id="PTHR14744">
    <property type="entry name" value="N-ALPHA-ACETYLTRANSFERASE 60"/>
    <property type="match status" value="1"/>
</dbReference>
<evidence type="ECO:0000256" key="10">
    <source>
        <dbReference type="ARBA" id="ARBA00048848"/>
    </source>
</evidence>
<proteinExistence type="inferred from homology"/>
<sequence>TSSLGFIEIDKSDLAQVENLLLRASEPCFRINSRVEQVSQFLFSVHEEGRGGCARSSIRFRPAAAQSTRESSRPIQPADLEVLEQIHAALFPIRYELEFFLSVVNHHGIVSWAAVDINRCDGQSDKLVGFVTTRLVPAKESEISDLLRYDSSRMETTLVYILTLGVVEAYRNLGIATSLVQEVLKYASSIPSCRAVYLHVIDYNEPAIHFYRKMLFRLVRRLPRFYYIQRHHYDSYLFVYFVNGGRSPCSPLGIVAAVAAYLKGLMSSLASKLWKNDDNKFQRFQKSKETHSLLCTQNRRVLSPDSDICQCV</sequence>
<evidence type="ECO:0000313" key="12">
    <source>
        <dbReference type="EMBL" id="MQM19655.1"/>
    </source>
</evidence>
<dbReference type="EMBL" id="NMUH01009089">
    <property type="protein sequence ID" value="MQM19655.1"/>
    <property type="molecule type" value="Genomic_DNA"/>
</dbReference>
<feature type="domain" description="N-acetyltransferase" evidence="11">
    <location>
        <begin position="70"/>
        <end position="240"/>
    </location>
</feature>
<protein>
    <recommendedName>
        <fullName evidence="8">N-alpha-acetyltransferase 60</fullName>
        <ecNumber evidence="7">2.3.1.259</ecNumber>
        <ecNumber evidence="1">2.3.1.48</ecNumber>
    </recommendedName>
</protein>
<dbReference type="PANTHER" id="PTHR14744:SF15">
    <property type="entry name" value="N-ALPHA-ACETYLTRANSFERASE 60"/>
    <property type="match status" value="1"/>
</dbReference>
<evidence type="ECO:0000259" key="11">
    <source>
        <dbReference type="PROSITE" id="PS51186"/>
    </source>
</evidence>
<accession>A0A843XKR7</accession>
<evidence type="ECO:0000256" key="3">
    <source>
        <dbReference type="ARBA" id="ARBA00022829"/>
    </source>
</evidence>
<dbReference type="InterPro" id="IPR016181">
    <property type="entry name" value="Acyl_CoA_acyltransferase"/>
</dbReference>
<keyword evidence="5" id="KW-0012">Acyltransferase</keyword>
<dbReference type="AlphaFoldDB" id="A0A843XKR7"/>
<evidence type="ECO:0000256" key="9">
    <source>
        <dbReference type="ARBA" id="ARBA00048017"/>
    </source>
</evidence>
<gene>
    <name evidence="12" type="ORF">Taro_052663</name>
</gene>
<evidence type="ECO:0000256" key="6">
    <source>
        <dbReference type="ARBA" id="ARBA00025774"/>
    </source>
</evidence>
<dbReference type="Pfam" id="PF00583">
    <property type="entry name" value="Acetyltransf_1"/>
    <property type="match status" value="1"/>
</dbReference>
<dbReference type="GO" id="GO:0000139">
    <property type="term" value="C:Golgi membrane"/>
    <property type="evidence" value="ECO:0007669"/>
    <property type="project" value="TreeGrafter"/>
</dbReference>
<comment type="catalytic activity">
    <reaction evidence="9">
        <text>L-lysyl-[protein] + acetyl-CoA = N(6)-acetyl-L-lysyl-[protein] + CoA + H(+)</text>
        <dbReference type="Rhea" id="RHEA:45948"/>
        <dbReference type="Rhea" id="RHEA-COMP:9752"/>
        <dbReference type="Rhea" id="RHEA-COMP:10731"/>
        <dbReference type="ChEBI" id="CHEBI:15378"/>
        <dbReference type="ChEBI" id="CHEBI:29969"/>
        <dbReference type="ChEBI" id="CHEBI:57287"/>
        <dbReference type="ChEBI" id="CHEBI:57288"/>
        <dbReference type="ChEBI" id="CHEBI:61930"/>
        <dbReference type="EC" id="2.3.1.48"/>
    </reaction>
</comment>
<keyword evidence="4" id="KW-0156">Chromatin regulator</keyword>
<evidence type="ECO:0000256" key="7">
    <source>
        <dbReference type="ARBA" id="ARBA00026111"/>
    </source>
</evidence>
<dbReference type="InterPro" id="IPR045141">
    <property type="entry name" value="NAA60-like"/>
</dbReference>
<dbReference type="GO" id="GO:0004402">
    <property type="term" value="F:histone acetyltransferase activity"/>
    <property type="evidence" value="ECO:0007669"/>
    <property type="project" value="TreeGrafter"/>
</dbReference>
<dbReference type="Proteomes" id="UP000652761">
    <property type="component" value="Unassembled WGS sequence"/>
</dbReference>
<comment type="caution">
    <text evidence="12">The sequence shown here is derived from an EMBL/GenBank/DDBJ whole genome shotgun (WGS) entry which is preliminary data.</text>
</comment>
<evidence type="ECO:0000256" key="4">
    <source>
        <dbReference type="ARBA" id="ARBA00022853"/>
    </source>
</evidence>
<dbReference type="CDD" id="cd04301">
    <property type="entry name" value="NAT_SF"/>
    <property type="match status" value="1"/>
</dbReference>
<dbReference type="FunFam" id="3.40.630.30:FF:000041">
    <property type="entry name" value="Histone acetyltransferase MCC1 isoform A"/>
    <property type="match status" value="1"/>
</dbReference>
<dbReference type="GO" id="GO:0007059">
    <property type="term" value="P:chromosome segregation"/>
    <property type="evidence" value="ECO:0007669"/>
    <property type="project" value="UniProtKB-KW"/>
</dbReference>
<dbReference type="InterPro" id="IPR000182">
    <property type="entry name" value="GNAT_dom"/>
</dbReference>
<dbReference type="SUPFAM" id="SSF55729">
    <property type="entry name" value="Acyl-CoA N-acyltransferases (Nat)"/>
    <property type="match status" value="1"/>
</dbReference>
<name>A0A843XKR7_COLES</name>
<dbReference type="OrthoDB" id="47374at2759"/>
<feature type="non-terminal residue" evidence="12">
    <location>
        <position position="1"/>
    </location>
</feature>
<evidence type="ECO:0000256" key="2">
    <source>
        <dbReference type="ARBA" id="ARBA00022679"/>
    </source>
</evidence>
<dbReference type="GO" id="GO:0120518">
    <property type="term" value="F:protein N-terminal-methionine acetyltransferase activity"/>
    <property type="evidence" value="ECO:0007669"/>
    <property type="project" value="UniProtKB-EC"/>
</dbReference>